<dbReference type="KEGG" id="htu:Htur_1834"/>
<keyword evidence="1" id="KW-0479">Metal-binding</keyword>
<dbReference type="GeneID" id="8742428"/>
<keyword evidence="6" id="KW-1185">Reference proteome</keyword>
<dbReference type="AlphaFoldDB" id="D2RSD8"/>
<dbReference type="InterPro" id="IPR000923">
    <property type="entry name" value="BlueCu_1"/>
</dbReference>
<protein>
    <submittedName>
        <fullName evidence="5">Blue (Type 1) copper domain protein</fullName>
    </submittedName>
</protein>
<dbReference type="Pfam" id="PF00127">
    <property type="entry name" value="Copper-bind"/>
    <property type="match status" value="1"/>
</dbReference>
<evidence type="ECO:0000313" key="6">
    <source>
        <dbReference type="Proteomes" id="UP000001903"/>
    </source>
</evidence>
<dbReference type="RefSeq" id="WP_012943010.1">
    <property type="nucleotide sequence ID" value="NC_013743.1"/>
</dbReference>
<dbReference type="eggNOG" id="arCOG10367">
    <property type="taxonomic scope" value="Archaea"/>
</dbReference>
<dbReference type="HOGENOM" id="CLU_089860_0_0_2"/>
<dbReference type="Gene3D" id="2.60.40.420">
    <property type="entry name" value="Cupredoxins - blue copper proteins"/>
    <property type="match status" value="1"/>
</dbReference>
<dbReference type="SUPFAM" id="SSF49503">
    <property type="entry name" value="Cupredoxins"/>
    <property type="match status" value="1"/>
</dbReference>
<feature type="region of interest" description="Disordered" evidence="3">
    <location>
        <begin position="159"/>
        <end position="183"/>
    </location>
</feature>
<sequence>MRDHDPTRRTALRLIGATAAASGLATAATAQENESNESDADAPGGMGDDADQKPIILAGRSEYWYGIAPEEIEGEENPTLDLAEGTEYELVWINVDGAEHELIIETEGGEELEESDSSEEAGEAVSMTFEASEDAAEYYCEYHPEAMRGDVELGEGFDLASHEHEGHGHGMEGNESAAENSSE</sequence>
<proteinExistence type="predicted"/>
<evidence type="ECO:0000256" key="1">
    <source>
        <dbReference type="ARBA" id="ARBA00022723"/>
    </source>
</evidence>
<evidence type="ECO:0000313" key="5">
    <source>
        <dbReference type="EMBL" id="ADB60719.1"/>
    </source>
</evidence>
<evidence type="ECO:0000256" key="3">
    <source>
        <dbReference type="SAM" id="MobiDB-lite"/>
    </source>
</evidence>
<dbReference type="GO" id="GO:0005507">
    <property type="term" value="F:copper ion binding"/>
    <property type="evidence" value="ECO:0007669"/>
    <property type="project" value="InterPro"/>
</dbReference>
<feature type="compositionally biased region" description="Low complexity" evidence="3">
    <location>
        <begin position="173"/>
        <end position="183"/>
    </location>
</feature>
<dbReference type="InterPro" id="IPR008972">
    <property type="entry name" value="Cupredoxin"/>
</dbReference>
<name>D2RSD8_HALTV</name>
<dbReference type="Proteomes" id="UP000001903">
    <property type="component" value="Chromosome"/>
</dbReference>
<keyword evidence="2" id="KW-0186">Copper</keyword>
<feature type="domain" description="Blue (type 1) copper" evidence="4">
    <location>
        <begin position="90"/>
        <end position="153"/>
    </location>
</feature>
<feature type="region of interest" description="Disordered" evidence="3">
    <location>
        <begin position="25"/>
        <end position="52"/>
    </location>
</feature>
<dbReference type="OrthoDB" id="265568at2157"/>
<reference evidence="5 6" key="1">
    <citation type="journal article" date="2010" name="Stand. Genomic Sci.">
        <title>Complete genome sequence of Haloterrigena turkmenica type strain (4k).</title>
        <authorList>
            <person name="Saunders E."/>
            <person name="Tindall B.J."/>
            <person name="Fahnrich R."/>
            <person name="Lapidus A."/>
            <person name="Copeland A."/>
            <person name="Del Rio T.G."/>
            <person name="Lucas S."/>
            <person name="Chen F."/>
            <person name="Tice H."/>
            <person name="Cheng J.F."/>
            <person name="Han C."/>
            <person name="Detter J.C."/>
            <person name="Bruce D."/>
            <person name="Goodwin L."/>
            <person name="Chain P."/>
            <person name="Pitluck S."/>
            <person name="Pati A."/>
            <person name="Ivanova N."/>
            <person name="Mavromatis K."/>
            <person name="Chen A."/>
            <person name="Palaniappan K."/>
            <person name="Land M."/>
            <person name="Hauser L."/>
            <person name="Chang Y.J."/>
            <person name="Jeffries C.D."/>
            <person name="Brettin T."/>
            <person name="Rohde M."/>
            <person name="Goker M."/>
            <person name="Bristow J."/>
            <person name="Eisen J.A."/>
            <person name="Markowitz V."/>
            <person name="Hugenholtz P."/>
            <person name="Klenk H.P."/>
            <person name="Kyrpides N.C."/>
        </authorList>
    </citation>
    <scope>NUCLEOTIDE SEQUENCE [LARGE SCALE GENOMIC DNA]</scope>
    <source>
        <strain evidence="6">ATCC 51198 / DSM 5511 / JCM 9101 / NCIMB 13204 / VKM B-1734 / 4k</strain>
    </source>
</reference>
<dbReference type="EMBL" id="CP001860">
    <property type="protein sequence ID" value="ADB60719.1"/>
    <property type="molecule type" value="Genomic_DNA"/>
</dbReference>
<gene>
    <name evidence="5" type="ordered locus">Htur_1834</name>
</gene>
<accession>D2RSD8</accession>
<dbReference type="GO" id="GO:0009055">
    <property type="term" value="F:electron transfer activity"/>
    <property type="evidence" value="ECO:0007669"/>
    <property type="project" value="InterPro"/>
</dbReference>
<dbReference type="InterPro" id="IPR006311">
    <property type="entry name" value="TAT_signal"/>
</dbReference>
<evidence type="ECO:0000259" key="4">
    <source>
        <dbReference type="Pfam" id="PF00127"/>
    </source>
</evidence>
<feature type="compositionally biased region" description="Basic and acidic residues" evidence="3">
    <location>
        <begin position="160"/>
        <end position="172"/>
    </location>
</feature>
<evidence type="ECO:0000256" key="2">
    <source>
        <dbReference type="ARBA" id="ARBA00023008"/>
    </source>
</evidence>
<dbReference type="PROSITE" id="PS51318">
    <property type="entry name" value="TAT"/>
    <property type="match status" value="1"/>
</dbReference>
<organism evidence="5 6">
    <name type="scientific">Haloterrigena turkmenica (strain ATCC 51198 / DSM 5511 / JCM 9101 / NCIMB 13204 / VKM B-1734 / 4k)</name>
    <name type="common">Halococcus turkmenicus</name>
    <dbReference type="NCBI Taxonomy" id="543526"/>
    <lineage>
        <taxon>Archaea</taxon>
        <taxon>Methanobacteriati</taxon>
        <taxon>Methanobacteriota</taxon>
        <taxon>Stenosarchaea group</taxon>
        <taxon>Halobacteria</taxon>
        <taxon>Halobacteriales</taxon>
        <taxon>Natrialbaceae</taxon>
        <taxon>Haloterrigena</taxon>
    </lineage>
</organism>